<evidence type="ECO:0000313" key="2">
    <source>
        <dbReference type="EMBL" id="CAC5401239.1"/>
    </source>
</evidence>
<dbReference type="EMBL" id="CACVKT020006392">
    <property type="protein sequence ID" value="CAC5401239.1"/>
    <property type="molecule type" value="Genomic_DNA"/>
</dbReference>
<dbReference type="GO" id="GO:1990404">
    <property type="term" value="F:NAD+-protein mono-ADP-ribosyltransferase activity"/>
    <property type="evidence" value="ECO:0007669"/>
    <property type="project" value="TreeGrafter"/>
</dbReference>
<dbReference type="Proteomes" id="UP000507470">
    <property type="component" value="Unassembled WGS sequence"/>
</dbReference>
<feature type="region of interest" description="Disordered" evidence="1">
    <location>
        <begin position="660"/>
        <end position="694"/>
    </location>
</feature>
<feature type="region of interest" description="Disordered" evidence="1">
    <location>
        <begin position="531"/>
        <end position="560"/>
    </location>
</feature>
<dbReference type="PANTHER" id="PTHR45740:SF2">
    <property type="entry name" value="POLY [ADP-RIBOSE] POLYMERASE"/>
    <property type="match status" value="1"/>
</dbReference>
<feature type="region of interest" description="Disordered" evidence="1">
    <location>
        <begin position="257"/>
        <end position="311"/>
    </location>
</feature>
<proteinExistence type="predicted"/>
<evidence type="ECO:0000256" key="1">
    <source>
        <dbReference type="SAM" id="MobiDB-lite"/>
    </source>
</evidence>
<dbReference type="PANTHER" id="PTHR45740">
    <property type="entry name" value="POLY [ADP-RIBOSE] POLYMERASE"/>
    <property type="match status" value="1"/>
</dbReference>
<feature type="compositionally biased region" description="Basic residues" evidence="1">
    <location>
        <begin position="277"/>
        <end position="287"/>
    </location>
</feature>
<feature type="region of interest" description="Disordered" evidence="1">
    <location>
        <begin position="104"/>
        <end position="244"/>
    </location>
</feature>
<feature type="compositionally biased region" description="Basic and acidic residues" evidence="1">
    <location>
        <begin position="145"/>
        <end position="157"/>
    </location>
</feature>
<dbReference type="EC" id="2.4.2.30" evidence="2"/>
<dbReference type="GO" id="GO:0005634">
    <property type="term" value="C:nucleus"/>
    <property type="evidence" value="ECO:0007669"/>
    <property type="project" value="TreeGrafter"/>
</dbReference>
<feature type="compositionally biased region" description="Basic and acidic residues" evidence="1">
    <location>
        <begin position="297"/>
        <end position="311"/>
    </location>
</feature>
<feature type="region of interest" description="Disordered" evidence="1">
    <location>
        <begin position="326"/>
        <end position="378"/>
    </location>
</feature>
<keyword evidence="2" id="KW-0328">Glycosyltransferase</keyword>
<gene>
    <name evidence="2" type="ORF">MCOR_35341</name>
</gene>
<evidence type="ECO:0000313" key="3">
    <source>
        <dbReference type="Proteomes" id="UP000507470"/>
    </source>
</evidence>
<dbReference type="OrthoDB" id="5988750at2759"/>
<dbReference type="AlphaFoldDB" id="A0A6J8D075"/>
<feature type="region of interest" description="Disordered" evidence="1">
    <location>
        <begin position="627"/>
        <end position="648"/>
    </location>
</feature>
<feature type="compositionally biased region" description="Basic and acidic residues" evidence="1">
    <location>
        <begin position="345"/>
        <end position="356"/>
    </location>
</feature>
<accession>A0A6J8D075</accession>
<keyword evidence="2" id="KW-0808">Transferase</keyword>
<feature type="compositionally biased region" description="Basic and acidic residues" evidence="1">
    <location>
        <begin position="326"/>
        <end position="336"/>
    </location>
</feature>
<reference evidence="2 3" key="1">
    <citation type="submission" date="2020-06" db="EMBL/GenBank/DDBJ databases">
        <authorList>
            <person name="Li R."/>
            <person name="Bekaert M."/>
        </authorList>
    </citation>
    <scope>NUCLEOTIDE SEQUENCE [LARGE SCALE GENOMIC DNA]</scope>
    <source>
        <strain evidence="3">wild</strain>
    </source>
</reference>
<organism evidence="2 3">
    <name type="scientific">Mytilus coruscus</name>
    <name type="common">Sea mussel</name>
    <dbReference type="NCBI Taxonomy" id="42192"/>
    <lineage>
        <taxon>Eukaryota</taxon>
        <taxon>Metazoa</taxon>
        <taxon>Spiralia</taxon>
        <taxon>Lophotrochozoa</taxon>
        <taxon>Mollusca</taxon>
        <taxon>Bivalvia</taxon>
        <taxon>Autobranchia</taxon>
        <taxon>Pteriomorphia</taxon>
        <taxon>Mytilida</taxon>
        <taxon>Mytiloidea</taxon>
        <taxon>Mytilidae</taxon>
        <taxon>Mytilinae</taxon>
        <taxon>Mytilus</taxon>
    </lineage>
</organism>
<dbReference type="InterPro" id="IPR051712">
    <property type="entry name" value="ARTD-AVP"/>
</dbReference>
<name>A0A6J8D075_MYTCO</name>
<feature type="compositionally biased region" description="Polar residues" evidence="1">
    <location>
        <begin position="158"/>
        <end position="173"/>
    </location>
</feature>
<feature type="compositionally biased region" description="Acidic residues" evidence="1">
    <location>
        <begin position="543"/>
        <end position="558"/>
    </location>
</feature>
<sequence>MLHWPEESIMKKVYVPSKTSQNSDSCSSNKEPRYERDIRVIDPEDSNCDDLHSGTKLSPKELDNRALNARIDCNANEAIRVIQKISDSERTNVKIENGYLDGIKQRQKPDFQGPVMSRNQKECFPKRPPNKHSVGPEWQSYTNQHQERPQEMYKREGYNQQSNQYPGFNQHPNQDLERPQGMSANQWFNQQPNQHQGYNQQPNQHQGYNKPQNKYQPYNYPPHPQQYGQRSAGMMPPPLLPAQTMNQPQQNVQWNLNMSDHQGSPQRDQQTPDTEKQHKKKRVKKDKHNTEENEIQDPSKSEQTKQYEDDGFKKQKSLLSEEQELIKYDHEGDRGRGRGQNRGKGGHEYNENKIEKNEDENALGNQKRRVKGVDRGRGRGDAKICTQWNNKQSPGQCQNTQCDFFHICRRFITGNCKKSSFPLSHSFRNPHNRHLKDILGINDFSDADIKIVLNCNSPSVCADYIYNNGCKVENGEKRCPHLHLCEKKVFGKCKEKRKFRKTHSITQFHNKWVLGSWHMSGWQEARVLKSINVPPRQRKENDDNSDDSDLGQDEDDAGDASVRYDSAVNDSSESLSSTTSSGPFRKFNRLITSVENLNIEDVKERRKMKPGRRERFKLSEDIISGIVGKDDHGLPKISAPQHKYDDDDIKEKERLLMEKYKQEKPGTSSGKVVKPKPPPRPSKLSPSDPDYQERNPALLKDETENSKICIFVSKNQCPSASCKNLHLPSGIPYLWQIKMFCNWFSLTLAENEIIEKGYCDLLDVESTEVKYNGSKYSYNIWFSKMQAIIYDVDGQPVVGDNQHDQWCTVRRLSTPSFTEKKMINDSYLTQWRWYWKDDSKKWNMYNKNKLEYFFYYAFRTLCSPDSIQFPAAMNTAKPVHFYQWDWAHDFELVKLDIKGKEFKEVLKSLQDSMSPTLFETKFIFRIQNRKLWSEYDM</sequence>
<keyword evidence="3" id="KW-1185">Reference proteome</keyword>
<feature type="compositionally biased region" description="Low complexity" evidence="1">
    <location>
        <begin position="189"/>
        <end position="218"/>
    </location>
</feature>
<feature type="compositionally biased region" description="Polar residues" evidence="1">
    <location>
        <begin position="257"/>
        <end position="272"/>
    </location>
</feature>
<protein>
    <submittedName>
        <fullName evidence="2">PARP7S</fullName>
        <ecNumber evidence="2">2.4.2.30</ecNumber>
    </submittedName>
</protein>
<dbReference type="GO" id="GO:0003950">
    <property type="term" value="F:NAD+ poly-ADP-ribosyltransferase activity"/>
    <property type="evidence" value="ECO:0007669"/>
    <property type="project" value="UniProtKB-EC"/>
</dbReference>